<dbReference type="Proteomes" id="UP000254919">
    <property type="component" value="Unassembled WGS sequence"/>
</dbReference>
<sequence>MARSTGMPAPLPESGMGRREADGAENGTGMIHYQLRCEGGHEFDGWFQDSAGFEKLARNGLVECPVCGGTEVQRALMAPSIAKSRPEAGPVAGPALSDAPAPSPPVPAMPGPASQPVAAGPMPAQVMALLQRIRGEVERNCDYVGRDFSEEARRMQAGESERRGIYGEATDAEAEALRDEGIEIARIPWVPRSDG</sequence>
<dbReference type="Pfam" id="PF06676">
    <property type="entry name" value="DUF1178"/>
    <property type="match status" value="1"/>
</dbReference>
<proteinExistence type="predicted"/>
<evidence type="ECO:0000313" key="2">
    <source>
        <dbReference type="EMBL" id="SUE41361.1"/>
    </source>
</evidence>
<evidence type="ECO:0000256" key="1">
    <source>
        <dbReference type="SAM" id="MobiDB-lite"/>
    </source>
</evidence>
<gene>
    <name evidence="2" type="ORF">NCTC13291_02942</name>
</gene>
<accession>A0A379N2C5</accession>
<dbReference type="GeneID" id="99633982"/>
<dbReference type="PIRSF" id="PIRSF032131">
    <property type="entry name" value="UCP032131"/>
    <property type="match status" value="1"/>
</dbReference>
<feature type="region of interest" description="Disordered" evidence="1">
    <location>
        <begin position="84"/>
        <end position="115"/>
    </location>
</feature>
<dbReference type="InterPro" id="IPR009562">
    <property type="entry name" value="DUF1178"/>
</dbReference>
<reference evidence="2 3" key="1">
    <citation type="submission" date="2018-06" db="EMBL/GenBank/DDBJ databases">
        <authorList>
            <consortium name="Pathogen Informatics"/>
            <person name="Doyle S."/>
        </authorList>
    </citation>
    <scope>NUCLEOTIDE SEQUENCE [LARGE SCALE GENOMIC DNA]</scope>
    <source>
        <strain evidence="2 3">NCTC13291</strain>
    </source>
</reference>
<evidence type="ECO:0000313" key="3">
    <source>
        <dbReference type="Proteomes" id="UP000254919"/>
    </source>
</evidence>
<dbReference type="EMBL" id="UGVN01000001">
    <property type="protein sequence ID" value="SUE41361.1"/>
    <property type="molecule type" value="Genomic_DNA"/>
</dbReference>
<protein>
    <submittedName>
        <fullName evidence="2">Uncharacterized protein conserved in bacteria</fullName>
    </submittedName>
</protein>
<organism evidence="2 3">
    <name type="scientific">Roseomonas mucosa</name>
    <dbReference type="NCBI Taxonomy" id="207340"/>
    <lineage>
        <taxon>Bacteria</taxon>
        <taxon>Pseudomonadati</taxon>
        <taxon>Pseudomonadota</taxon>
        <taxon>Alphaproteobacteria</taxon>
        <taxon>Acetobacterales</taxon>
        <taxon>Roseomonadaceae</taxon>
        <taxon>Roseomonas</taxon>
    </lineage>
</organism>
<feature type="region of interest" description="Disordered" evidence="1">
    <location>
        <begin position="1"/>
        <end position="25"/>
    </location>
</feature>
<feature type="compositionally biased region" description="Pro residues" evidence="1">
    <location>
        <begin position="101"/>
        <end position="110"/>
    </location>
</feature>
<dbReference type="RefSeq" id="WP_237719365.1">
    <property type="nucleotide sequence ID" value="NZ_AP031462.1"/>
</dbReference>
<name>A0A379N2C5_9PROT</name>
<dbReference type="AlphaFoldDB" id="A0A379N2C5"/>